<dbReference type="Pfam" id="PF13291">
    <property type="entry name" value="ACT_4"/>
    <property type="match status" value="1"/>
</dbReference>
<dbReference type="AlphaFoldDB" id="A0A6M4GWS4"/>
<dbReference type="InterPro" id="IPR004811">
    <property type="entry name" value="RelA/Spo_fam"/>
</dbReference>
<evidence type="ECO:0000259" key="6">
    <source>
        <dbReference type="PROSITE" id="PS51671"/>
    </source>
</evidence>
<dbReference type="InterPro" id="IPR043519">
    <property type="entry name" value="NT_sf"/>
</dbReference>
<dbReference type="PROSITE" id="PS51880">
    <property type="entry name" value="TGS"/>
    <property type="match status" value="1"/>
</dbReference>
<gene>
    <name evidence="8" type="primary">relA</name>
    <name evidence="8" type="ORF">DSM104443_02542</name>
</gene>
<evidence type="ECO:0000259" key="7">
    <source>
        <dbReference type="PROSITE" id="PS51880"/>
    </source>
</evidence>
<dbReference type="InterPro" id="IPR012675">
    <property type="entry name" value="Beta-grasp_dom_sf"/>
</dbReference>
<dbReference type="InterPro" id="IPR045865">
    <property type="entry name" value="ACT-like_dom_sf"/>
</dbReference>
<dbReference type="KEGG" id="uru:DSM104443_02542"/>
<dbReference type="CDD" id="cd04876">
    <property type="entry name" value="ACT_RelA-SpoT"/>
    <property type="match status" value="1"/>
</dbReference>
<dbReference type="CDD" id="cd01668">
    <property type="entry name" value="TGS_RSH"/>
    <property type="match status" value="1"/>
</dbReference>
<comment type="similarity">
    <text evidence="5">Belongs to the relA/spoT family.</text>
</comment>
<organism evidence="8 9">
    <name type="scientific">Usitatibacter rugosus</name>
    <dbReference type="NCBI Taxonomy" id="2732067"/>
    <lineage>
        <taxon>Bacteria</taxon>
        <taxon>Pseudomonadati</taxon>
        <taxon>Pseudomonadota</taxon>
        <taxon>Betaproteobacteria</taxon>
        <taxon>Nitrosomonadales</taxon>
        <taxon>Usitatibacteraceae</taxon>
        <taxon>Usitatibacter</taxon>
    </lineage>
</organism>
<dbReference type="NCBIfam" id="TIGR00691">
    <property type="entry name" value="spoT_relA"/>
    <property type="match status" value="1"/>
</dbReference>
<evidence type="ECO:0000256" key="1">
    <source>
        <dbReference type="ARBA" id="ARBA00019852"/>
    </source>
</evidence>
<dbReference type="FunFam" id="3.10.20.30:FF:000002">
    <property type="entry name" value="GTP pyrophosphokinase (RelA/SpoT)"/>
    <property type="match status" value="1"/>
</dbReference>
<dbReference type="EMBL" id="CP053069">
    <property type="protein sequence ID" value="QJR11465.1"/>
    <property type="molecule type" value="Genomic_DNA"/>
</dbReference>
<dbReference type="Gene3D" id="3.10.20.30">
    <property type="match status" value="1"/>
</dbReference>
<keyword evidence="8" id="KW-0808">Transferase</keyword>
<dbReference type="Pfam" id="PF04607">
    <property type="entry name" value="RelA_SpoT"/>
    <property type="match status" value="1"/>
</dbReference>
<evidence type="ECO:0000313" key="8">
    <source>
        <dbReference type="EMBL" id="QJR11465.1"/>
    </source>
</evidence>
<evidence type="ECO:0000256" key="5">
    <source>
        <dbReference type="RuleBase" id="RU003847"/>
    </source>
</evidence>
<dbReference type="GO" id="GO:0008728">
    <property type="term" value="F:GTP diphosphokinase activity"/>
    <property type="evidence" value="ECO:0007669"/>
    <property type="project" value="TreeGrafter"/>
</dbReference>
<dbReference type="FunFam" id="3.30.460.10:FF:000001">
    <property type="entry name" value="GTP pyrophosphokinase RelA"/>
    <property type="match status" value="1"/>
</dbReference>
<dbReference type="Pfam" id="PF13328">
    <property type="entry name" value="HD_4"/>
    <property type="match status" value="1"/>
</dbReference>
<dbReference type="GO" id="GO:0042594">
    <property type="term" value="P:response to starvation"/>
    <property type="evidence" value="ECO:0007669"/>
    <property type="project" value="TreeGrafter"/>
</dbReference>
<dbReference type="PROSITE" id="PS51671">
    <property type="entry name" value="ACT"/>
    <property type="match status" value="1"/>
</dbReference>
<comment type="function">
    <text evidence="5">In eubacteria ppGpp (guanosine 3'-diphosphate 5'-diphosphate) is a mediator of the stringent response that coordinates a variety of cellular activities in response to changes in nutritional abundance.</text>
</comment>
<dbReference type="Proteomes" id="UP000501534">
    <property type="component" value="Chromosome"/>
</dbReference>
<keyword evidence="8" id="KW-0418">Kinase</keyword>
<feature type="domain" description="TGS" evidence="7">
    <location>
        <begin position="386"/>
        <end position="449"/>
    </location>
</feature>
<dbReference type="Gene3D" id="3.30.70.260">
    <property type="match status" value="1"/>
</dbReference>
<dbReference type="SUPFAM" id="SSF81301">
    <property type="entry name" value="Nucleotidyltransferase"/>
    <property type="match status" value="1"/>
</dbReference>
<sequence>MLTSTAATEADLFQQEVRATYGDTLAEVPVRALQFAQGACRATGRTAAFDRALAVARLLLLQGADPETVTAALISQAIPEPDLDLDAIQQNFGAELAVLLKGLSRAGRIETLNASGVDVEQLRKMLLAIAEDVRVVLVKLAERVVYLRNITKSDEAVRRAAGRQTLELFAPLANRLGVSEMKWELEDYAFRYTEPDVYKQIAQLLDEKRYDREAYIQRVIGTLKSELASAGIEGSALQGRPKHIYSIWRKMHGKSVSFEKLYDIRAVRVIVKNVRECYTVLGIVHDLWVPIEGEFDDYIAHPKANAYRSLHTAVVGPEGRTLEVQIRTDEMHQHSEHGVAAHWRYKEGGKSDKKFDSKIAWLRQVLAWKMELLGDSTVNEAKQGLFEDTIYVLTPQGKVVDLPKGSTPIDFAYHVHTDLGHRCRGAKVDGSMVPLDYKLQNAQRVEIMSVKQGGPSRDWLSPQLGYLASPRALAKARQWFRHEDFEQDVGHGRTMLDKELQRLGATSENHDRLATKCGFNKLEEFLAALGRNEVTSRQIEIAVRGEAPAAPEAPIAVTPEPKHKGSSSGVLVLGVNNIATMVAKCCRPVPPDPIIGFITRTRGVMVHRSDCANITILREDQKDRLMPADWGKTGDAPFSAEIEVVAMDRQGLLRDISEAISRERINVTAVNTLSRGVHAFMRFTLQVQDGDGILRVLRQVKDVPGVDTVRRT</sequence>
<dbReference type="PANTHER" id="PTHR21262">
    <property type="entry name" value="GUANOSINE-3',5'-BIS DIPHOSPHATE 3'-PYROPHOSPHOHYDROLASE"/>
    <property type="match status" value="1"/>
</dbReference>
<dbReference type="InterPro" id="IPR007685">
    <property type="entry name" value="RelA_SpoT"/>
</dbReference>
<evidence type="ECO:0000313" key="9">
    <source>
        <dbReference type="Proteomes" id="UP000501534"/>
    </source>
</evidence>
<dbReference type="RefSeq" id="WP_171092835.1">
    <property type="nucleotide sequence ID" value="NZ_CP053069.1"/>
</dbReference>
<proteinExistence type="inferred from homology"/>
<dbReference type="InterPro" id="IPR002912">
    <property type="entry name" value="ACT_dom"/>
</dbReference>
<dbReference type="GO" id="GO:0008893">
    <property type="term" value="F:guanosine-3',5'-bis(diphosphate) 3'-diphosphatase activity"/>
    <property type="evidence" value="ECO:0007669"/>
    <property type="project" value="TreeGrafter"/>
</dbReference>
<dbReference type="SUPFAM" id="SSF109604">
    <property type="entry name" value="HD-domain/PDEase-like"/>
    <property type="match status" value="1"/>
</dbReference>
<dbReference type="InterPro" id="IPR012676">
    <property type="entry name" value="TGS-like"/>
</dbReference>
<dbReference type="GO" id="GO:0005886">
    <property type="term" value="C:plasma membrane"/>
    <property type="evidence" value="ECO:0007669"/>
    <property type="project" value="TreeGrafter"/>
</dbReference>
<dbReference type="GO" id="GO:0016301">
    <property type="term" value="F:kinase activity"/>
    <property type="evidence" value="ECO:0007669"/>
    <property type="project" value="UniProtKB-KW"/>
</dbReference>
<dbReference type="GO" id="GO:0015969">
    <property type="term" value="P:guanosine tetraphosphate metabolic process"/>
    <property type="evidence" value="ECO:0007669"/>
    <property type="project" value="InterPro"/>
</dbReference>
<dbReference type="SUPFAM" id="SSF55021">
    <property type="entry name" value="ACT-like"/>
    <property type="match status" value="1"/>
</dbReference>
<dbReference type="Gene3D" id="1.10.3210.10">
    <property type="entry name" value="Hypothetical protein af1432"/>
    <property type="match status" value="1"/>
</dbReference>
<dbReference type="InterPro" id="IPR033655">
    <property type="entry name" value="TGS_RelA/SpoT"/>
</dbReference>
<evidence type="ECO:0000256" key="3">
    <source>
        <dbReference type="ARBA" id="ARBA00032407"/>
    </source>
</evidence>
<dbReference type="InterPro" id="IPR004095">
    <property type="entry name" value="TGS"/>
</dbReference>
<dbReference type="CDD" id="cd05399">
    <property type="entry name" value="NT_Rel-Spo_like"/>
    <property type="match status" value="1"/>
</dbReference>
<dbReference type="SMART" id="SM00954">
    <property type="entry name" value="RelA_SpoT"/>
    <property type="match status" value="1"/>
</dbReference>
<dbReference type="PANTHER" id="PTHR21262:SF31">
    <property type="entry name" value="GTP PYROPHOSPHOKINASE"/>
    <property type="match status" value="1"/>
</dbReference>
<feature type="domain" description="ACT" evidence="6">
    <location>
        <begin position="641"/>
        <end position="712"/>
    </location>
</feature>
<evidence type="ECO:0000256" key="2">
    <source>
        <dbReference type="ARBA" id="ARBA00029754"/>
    </source>
</evidence>
<reference evidence="8 9" key="1">
    <citation type="submission" date="2020-04" db="EMBL/GenBank/DDBJ databases">
        <title>Usitatibacter rugosus gen. nov., sp. nov. and Usitatibacter palustris sp. nov., novel members of Usitatibacteraceae fam. nov. within the order Nitrosomonadales isolated from soil.</title>
        <authorList>
            <person name="Huber K.J."/>
            <person name="Neumann-Schaal M."/>
            <person name="Geppert A."/>
            <person name="Luckner M."/>
            <person name="Wanner G."/>
            <person name="Overmann J."/>
        </authorList>
    </citation>
    <scope>NUCLEOTIDE SEQUENCE [LARGE SCALE GENOMIC DNA]</scope>
    <source>
        <strain evidence="8 9">0125_3</strain>
    </source>
</reference>
<dbReference type="Pfam" id="PF02824">
    <property type="entry name" value="TGS"/>
    <property type="match status" value="1"/>
</dbReference>
<dbReference type="SUPFAM" id="SSF81271">
    <property type="entry name" value="TGS-like"/>
    <property type="match status" value="1"/>
</dbReference>
<name>A0A6M4GWS4_9PROT</name>
<accession>A0A6M4GWS4</accession>
<keyword evidence="9" id="KW-1185">Reference proteome</keyword>
<evidence type="ECO:0000256" key="4">
    <source>
        <dbReference type="ARBA" id="ARBA00033308"/>
    </source>
</evidence>
<protein>
    <recommendedName>
        <fullName evidence="1">GTP pyrophosphokinase</fullName>
    </recommendedName>
    <alternativeName>
        <fullName evidence="3">(p)ppGpp synthase</fullName>
    </alternativeName>
    <alternativeName>
        <fullName evidence="2">ATP:GTP 3'-pyrophosphotransferase</fullName>
    </alternativeName>
    <alternativeName>
        <fullName evidence="4">ppGpp synthase I</fullName>
    </alternativeName>
</protein>
<dbReference type="GO" id="GO:0015949">
    <property type="term" value="P:nucleobase-containing small molecule interconversion"/>
    <property type="evidence" value="ECO:0007669"/>
    <property type="project" value="UniProtKB-ARBA"/>
</dbReference>
<dbReference type="Gene3D" id="3.30.460.10">
    <property type="entry name" value="Beta Polymerase, domain 2"/>
    <property type="match status" value="1"/>
</dbReference>